<evidence type="ECO:0000313" key="2">
    <source>
        <dbReference type="EMBL" id="CAG8203420.1"/>
    </source>
</evidence>
<gene>
    <name evidence="2" type="ORF">POLS_LOCUS7608</name>
</gene>
<dbReference type="PANTHER" id="PTHR37331:SF1">
    <property type="entry name" value="YALI0F11671P"/>
    <property type="match status" value="1"/>
</dbReference>
<dbReference type="AlphaFoldDB" id="A0A9W4I2X6"/>
<proteinExistence type="predicted"/>
<organism evidence="2 3">
    <name type="scientific">Penicillium olsonii</name>
    <dbReference type="NCBI Taxonomy" id="99116"/>
    <lineage>
        <taxon>Eukaryota</taxon>
        <taxon>Fungi</taxon>
        <taxon>Dikarya</taxon>
        <taxon>Ascomycota</taxon>
        <taxon>Pezizomycotina</taxon>
        <taxon>Eurotiomycetes</taxon>
        <taxon>Eurotiomycetidae</taxon>
        <taxon>Eurotiales</taxon>
        <taxon>Aspergillaceae</taxon>
        <taxon>Penicillium</taxon>
    </lineage>
</organism>
<comment type="caution">
    <text evidence="2">The sequence shown here is derived from an EMBL/GenBank/DDBJ whole genome shotgun (WGS) entry which is preliminary data.</text>
</comment>
<dbReference type="Proteomes" id="UP001153618">
    <property type="component" value="Unassembled WGS sequence"/>
</dbReference>
<keyword evidence="3" id="KW-1185">Reference proteome</keyword>
<sequence>MFATRLLSRQVRAPLMRTQFRCVSTLEGSPYIYVHLSNGPASGSHILSLLPSEPVNPELAIGLTTQLPPTTDTFKENPKFLNILQEVCSEHAVEDPDAKSQAQVMVSIAGANLNSGGVLMGGKRGRRRRNEMGDSSGGASGQGGAGSGGRGGWIHVSDGRRPPDYGRIAWYVGFCSDSPQPGVSVSCTDRIGRRICLEALKLIPMVNLLGITETINQVVCIRHLGIALNRTNRHQALTVL</sequence>
<accession>A0A9W4I2X6</accession>
<evidence type="ECO:0000313" key="3">
    <source>
        <dbReference type="Proteomes" id="UP001153618"/>
    </source>
</evidence>
<dbReference type="EMBL" id="CAJVOS010000049">
    <property type="protein sequence ID" value="CAG8203420.1"/>
    <property type="molecule type" value="Genomic_DNA"/>
</dbReference>
<protein>
    <submittedName>
        <fullName evidence="2">Uncharacterized protein</fullName>
    </submittedName>
</protein>
<evidence type="ECO:0000256" key="1">
    <source>
        <dbReference type="SAM" id="MobiDB-lite"/>
    </source>
</evidence>
<name>A0A9W4I2X6_PENOL</name>
<feature type="compositionally biased region" description="Gly residues" evidence="1">
    <location>
        <begin position="135"/>
        <end position="152"/>
    </location>
</feature>
<dbReference type="OrthoDB" id="5397701at2759"/>
<dbReference type="PANTHER" id="PTHR37331">
    <property type="entry name" value="YALI0F11671P"/>
    <property type="match status" value="1"/>
</dbReference>
<feature type="region of interest" description="Disordered" evidence="1">
    <location>
        <begin position="119"/>
        <end position="157"/>
    </location>
</feature>
<reference evidence="2" key="1">
    <citation type="submission" date="2021-07" db="EMBL/GenBank/DDBJ databases">
        <authorList>
            <person name="Branca A.L. A."/>
        </authorList>
    </citation>
    <scope>NUCLEOTIDE SEQUENCE</scope>
</reference>